<evidence type="ECO:0000313" key="1">
    <source>
        <dbReference type="EMBL" id="RHZ00649.1"/>
    </source>
</evidence>
<reference evidence="1 2" key="1">
    <citation type="submission" date="2018-08" db="EMBL/GenBank/DDBJ databases">
        <title>Aphanomyces genome sequencing and annotation.</title>
        <authorList>
            <person name="Minardi D."/>
            <person name="Oidtmann B."/>
            <person name="Van Der Giezen M."/>
            <person name="Studholme D.J."/>
        </authorList>
    </citation>
    <scope>NUCLEOTIDE SEQUENCE [LARGE SCALE GENOMIC DNA]</scope>
    <source>
        <strain evidence="1 2">Sv</strain>
    </source>
</reference>
<dbReference type="VEuPathDB" id="FungiDB:H257_11274"/>
<evidence type="ECO:0000313" key="2">
    <source>
        <dbReference type="Proteomes" id="UP000285712"/>
    </source>
</evidence>
<comment type="caution">
    <text evidence="1">The sequence shown here is derived from an EMBL/GenBank/DDBJ whole genome shotgun (WGS) entry which is preliminary data.</text>
</comment>
<accession>A0A418DVZ0</accession>
<dbReference type="EMBL" id="QUTG01001015">
    <property type="protein sequence ID" value="RHZ00649.1"/>
    <property type="molecule type" value="Genomic_DNA"/>
</dbReference>
<dbReference type="AlphaFoldDB" id="A0A418DVZ0"/>
<proteinExistence type="predicted"/>
<gene>
    <name evidence="1" type="ORF">DYB35_012168</name>
</gene>
<name>A0A418DVZ0_APHAT</name>
<protein>
    <submittedName>
        <fullName evidence="1">Uncharacterized protein</fullName>
    </submittedName>
</protein>
<dbReference type="Proteomes" id="UP000285712">
    <property type="component" value="Unassembled WGS sequence"/>
</dbReference>
<sequence>MIAPTSSPKNRVMVTTGLATPVTTQERAELYGGVAYLLLTLCGTVCGYETFLIDVVNTKLSASGHVPLVDLFSADAAVPKDYSTIIVQADFAAACSRHVLFSELIILPRALQDLRNTSKAARVYAHYCWLDLDRHCDIAHTSGRSTRFWPTCEAWWDVTVVTTLSQTLAGHQSFNDSPTYAMQIPIADEVTFVTFKDLKRYDLTWQNQLIVGITETIDVKNALGIRQRLPIKSLPVVYGTWTSLVLFWNFLNDMYTCYCFNASLIRGLDNDFDMIGLPIEDAYGMQDTEGNFVDQVDAFRRDLGHIGSLDALVTPFPPAFACGDADLLCAGSNLLCQYNAPALFPQKRLSYYDNCGSQSQFRIVATNQALVFALFASGATDIYSI</sequence>
<organism evidence="1 2">
    <name type="scientific">Aphanomyces astaci</name>
    <name type="common">Crayfish plague agent</name>
    <dbReference type="NCBI Taxonomy" id="112090"/>
    <lineage>
        <taxon>Eukaryota</taxon>
        <taxon>Sar</taxon>
        <taxon>Stramenopiles</taxon>
        <taxon>Oomycota</taxon>
        <taxon>Saprolegniomycetes</taxon>
        <taxon>Saprolegniales</taxon>
        <taxon>Verrucalvaceae</taxon>
        <taxon>Aphanomyces</taxon>
    </lineage>
</organism>